<name>A0A4R4ENT1_9BACL</name>
<dbReference type="AlphaFoldDB" id="A0A4R4ENT1"/>
<gene>
    <name evidence="1" type="ORF">E0485_04970</name>
</gene>
<dbReference type="Proteomes" id="UP000295418">
    <property type="component" value="Unassembled WGS sequence"/>
</dbReference>
<reference evidence="1 2" key="1">
    <citation type="submission" date="2019-03" db="EMBL/GenBank/DDBJ databases">
        <authorList>
            <person name="Kim M.K.M."/>
        </authorList>
    </citation>
    <scope>NUCLEOTIDE SEQUENCE [LARGE SCALE GENOMIC DNA]</scope>
    <source>
        <strain evidence="1 2">18JY21-1</strain>
    </source>
</reference>
<proteinExistence type="predicted"/>
<dbReference type="RefSeq" id="WP_132416847.1">
    <property type="nucleotide sequence ID" value="NZ_SKFG01000002.1"/>
</dbReference>
<evidence type="ECO:0000313" key="1">
    <source>
        <dbReference type="EMBL" id="TCZ80201.1"/>
    </source>
</evidence>
<sequence>MRYIQLILMLFFLSGYWDGSTIKTDPPNSITASGPMTISRNSLFPIINKEYYLNVRMIEGSYSEDWSPGPLMGRTWKGKFQIIVTDEYEKIISTLNLNEFFQDELIFNSTFDIEFDDYNGDGNIDFTIGQYGTSNGNFYKLFTLTQENQIQELKIHDYNDLFISGGTSRYSTKLEKINKTTFKKSFYNNATGKNVEDTFEWNGTEFVRTSQVEK</sequence>
<accession>A0A4R4ENT1</accession>
<evidence type="ECO:0008006" key="3">
    <source>
        <dbReference type="Google" id="ProtNLM"/>
    </source>
</evidence>
<dbReference type="OrthoDB" id="2517683at2"/>
<keyword evidence="2" id="KW-1185">Reference proteome</keyword>
<protein>
    <recommendedName>
        <fullName evidence="3">VCBS repeat-containing protein</fullName>
    </recommendedName>
</protein>
<comment type="caution">
    <text evidence="1">The sequence shown here is derived from an EMBL/GenBank/DDBJ whole genome shotgun (WGS) entry which is preliminary data.</text>
</comment>
<dbReference type="EMBL" id="SKFG01000002">
    <property type="protein sequence ID" value="TCZ80201.1"/>
    <property type="molecule type" value="Genomic_DNA"/>
</dbReference>
<evidence type="ECO:0000313" key="2">
    <source>
        <dbReference type="Proteomes" id="UP000295418"/>
    </source>
</evidence>
<organism evidence="1 2">
    <name type="scientific">Paenibacillus albiflavus</name>
    <dbReference type="NCBI Taxonomy" id="2545760"/>
    <lineage>
        <taxon>Bacteria</taxon>
        <taxon>Bacillati</taxon>
        <taxon>Bacillota</taxon>
        <taxon>Bacilli</taxon>
        <taxon>Bacillales</taxon>
        <taxon>Paenibacillaceae</taxon>
        <taxon>Paenibacillus</taxon>
    </lineage>
</organism>